<dbReference type="Gene3D" id="2.80.10.50">
    <property type="match status" value="6"/>
</dbReference>
<name>A0ABS5CQX2_9FLAO</name>
<proteinExistence type="predicted"/>
<keyword evidence="2" id="KW-1185">Reference proteome</keyword>
<dbReference type="NCBIfam" id="NF033708">
    <property type="entry name" value="T9SS_Cterm_ChiA"/>
    <property type="match status" value="1"/>
</dbReference>
<dbReference type="Proteomes" id="UP000674217">
    <property type="component" value="Unassembled WGS sequence"/>
</dbReference>
<evidence type="ECO:0000313" key="1">
    <source>
        <dbReference type="EMBL" id="MBP4141014.1"/>
    </source>
</evidence>
<organism evidence="1 2">
    <name type="scientific">Flavobacterium flabelliforme</name>
    <dbReference type="NCBI Taxonomy" id="2816119"/>
    <lineage>
        <taxon>Bacteria</taxon>
        <taxon>Pseudomonadati</taxon>
        <taxon>Bacteroidota</taxon>
        <taxon>Flavobacteriia</taxon>
        <taxon>Flavobacteriales</taxon>
        <taxon>Flavobacteriaceae</taxon>
        <taxon>Flavobacterium</taxon>
    </lineage>
</organism>
<dbReference type="EMBL" id="JAGFBU010000001">
    <property type="protein sequence ID" value="MBP4141014.1"/>
    <property type="molecule type" value="Genomic_DNA"/>
</dbReference>
<dbReference type="PANTHER" id="PTHR42754:SF1">
    <property type="entry name" value="LIPOPROTEIN"/>
    <property type="match status" value="1"/>
</dbReference>
<accession>A0ABS5CQX2</accession>
<comment type="caution">
    <text evidence="1">The sequence shown here is derived from an EMBL/GenBank/DDBJ whole genome shotgun (WGS) entry which is preliminary data.</text>
</comment>
<dbReference type="NCBIfam" id="TIGR02608">
    <property type="entry name" value="delta_60_rpt"/>
    <property type="match status" value="10"/>
</dbReference>
<dbReference type="SUPFAM" id="SSF63829">
    <property type="entry name" value="Calcium-dependent phosphotriesterase"/>
    <property type="match status" value="2"/>
</dbReference>
<dbReference type="PANTHER" id="PTHR42754">
    <property type="entry name" value="ENDOGLUCANASE"/>
    <property type="match status" value="1"/>
</dbReference>
<gene>
    <name evidence="1" type="ORF">J3S90_04290</name>
</gene>
<dbReference type="Pfam" id="PF17164">
    <property type="entry name" value="DUF5122"/>
    <property type="match status" value="14"/>
</dbReference>
<evidence type="ECO:0000313" key="2">
    <source>
        <dbReference type="Proteomes" id="UP000674217"/>
    </source>
</evidence>
<sequence>MSTVGYSQQGKSDAAFNTYDSGLLGDGFDGVVRTVSLQSDGKLIVGGEFLNFNGAPTPYLCRLFPDGSKDTSFLLGSSFNANVYSSLIQSDGKIIIGGSFTLYNGSVIGKLVRLNSDGSQDLTFDTAVAANSGIIHVIAMQTDGSIVVVGSFAKYNGVAVNKIARILLNGTLDTSFATGTGANGLVDAIQIQSDGKILIAGSFTVFNGTACGRIIRLNSNGSFDSTFSTDLGFDDTVRTLALQTDGKILVGGDFLNYNAVSAHKILRLNNDGSVDASFNIGTGFSDGGVYVIKLGNNGSIMVGGSFHSFYNGTDVNRLVYLDSNGSIVPTFDISSGPATATILTLASDASGNWYIGGSFLVFDSQNQGRLAKIDNNGTLDIGYLTAGVGFDNSVLKIISLSDNKTMIFGNFTKFNGAVANRIARLLEDGTIDLTFNSNGIGAGNSIRAAVIQPDNKILFAGSFLSYNGFLNNRIARVLADGSIDQSFTIGTGFNNQVYALSLQSDGKIIVGGNFTSYNGSAANRIIRLLANGAIDATFNTGLGADAIVETVLIQPDGKILLGGRFSNYNGFSKSKLVRLNTDGSVDLGFSVGLGFDKNVFSLAMLPDNKIIIGGSFLNYNGNAVKRIVRLNNNGGLDSSFQIGSGFSNGEIRSILVQPDNRLLIGGTFSGTFNGKPVKRLLRLLSDGGHDPSFIADLNSTLFSICFTPDAKVIIGGNFNSVSGVTKHRIARLKLCNNSSIWDGVSWSNGPPSVGKELHFNSDYNITATVNSCLCAIASGHKVTVKKGNTLALTFDFSGIGILHLENNASLYQSDDEIVNTGVMNLERETTAVVSTDYSYWSSPVFSQKLIDLSPNTLSDKFYSFDAATNDWLTELPSQVMKQGKGYIIRGPEDFSAIDPAIYKAEFLGIPNNGEFLISVGSNNTSNLLGNPYPSAIDADVFLAVNSEVLDGTIYLWTHNTPITNNEYTSSDYAVYNRLGGVATRAANNLGLNNTKPDGKTASGQAFFTTSISSGKNVIFNNSMRVIDQNASFFKSKGDKKSKINQLEKHRIWLNLSNKEGLFKQALIGYSSGATNEYDSSFDGESFNGNQYLDFYSISQDKNLVIQGRAVPFDEDDLVFIGYRTTIAGLFTISIDQIDGILLHKSVFLEDKLTNVIFDLKKANYNFETAIGTFNDRFVIRYTDKTLDLYEVVKPDNRLIISFQNDFLKINSLDNLIDEITVYDISGKRIWHKDSINDAYFQIANSFIKQQILIVKVLLDNGKSSTRKVIVP</sequence>
<reference evidence="1 2" key="1">
    <citation type="submission" date="2021-03" db="EMBL/GenBank/DDBJ databases">
        <title>Flavobacterium Flabelliformis Sp. Nov. And Flavobacterium Geliluteum Sp. Nov., Two Novel Multidrug Resistant Psychrophilic Species Isolated From Antarctica.</title>
        <authorList>
            <person name="Kralova S."/>
            <person name="Busse H.J."/>
            <person name="Bezdicek M."/>
            <person name="Nykrynova M."/>
            <person name="Kroupova E."/>
            <person name="Krsek D."/>
            <person name="Sedlacek I."/>
        </authorList>
    </citation>
    <scope>NUCLEOTIDE SEQUENCE [LARGE SCALE GENOMIC DNA]</scope>
    <source>
        <strain evidence="1 2">P4023</strain>
    </source>
</reference>
<protein>
    <submittedName>
        <fullName evidence="1">Delta-60 repeat domain-containing protein</fullName>
    </submittedName>
</protein>
<dbReference type="InterPro" id="IPR013431">
    <property type="entry name" value="Delta_60_rpt"/>
</dbReference>